<name>A0A6L8W3A3_9PROT</name>
<dbReference type="InterPro" id="IPR011900">
    <property type="entry name" value="GRX_bact"/>
</dbReference>
<evidence type="ECO:0000256" key="6">
    <source>
        <dbReference type="ARBA" id="ARBA00023284"/>
    </source>
</evidence>
<evidence type="ECO:0000313" key="9">
    <source>
        <dbReference type="EMBL" id="MZR29022.1"/>
    </source>
</evidence>
<dbReference type="InterPro" id="IPR011767">
    <property type="entry name" value="GLR_AS"/>
</dbReference>
<evidence type="ECO:0000313" key="10">
    <source>
        <dbReference type="Proteomes" id="UP000476030"/>
    </source>
</evidence>
<comment type="function">
    <text evidence="1 7">Has a glutathione-disulfide oxidoreductase activity in the presence of NADPH and glutathione reductase. Reduces low molecular weight disulfides and proteins.</text>
</comment>
<dbReference type="GO" id="GO:0015038">
    <property type="term" value="F:glutathione disulfide oxidoreductase activity"/>
    <property type="evidence" value="ECO:0007669"/>
    <property type="project" value="UniProtKB-UniRule"/>
</dbReference>
<gene>
    <name evidence="9" type="primary">grxC</name>
    <name evidence="9" type="ORF">GQE98_00090</name>
</gene>
<dbReference type="NCBIfam" id="TIGR02181">
    <property type="entry name" value="GRX_bact"/>
    <property type="match status" value="1"/>
</dbReference>
<dbReference type="RefSeq" id="WP_161313516.1">
    <property type="nucleotide sequence ID" value="NZ_WTUW01000001.1"/>
</dbReference>
<keyword evidence="5" id="KW-1015">Disulfide bond</keyword>
<evidence type="ECO:0000256" key="7">
    <source>
        <dbReference type="RuleBase" id="RU364065"/>
    </source>
</evidence>
<evidence type="ECO:0000256" key="4">
    <source>
        <dbReference type="ARBA" id="ARBA00022982"/>
    </source>
</evidence>
<dbReference type="InterPro" id="IPR002109">
    <property type="entry name" value="Glutaredoxin"/>
</dbReference>
<dbReference type="EMBL" id="WTUW01000001">
    <property type="protein sequence ID" value="MZR29022.1"/>
    <property type="molecule type" value="Genomic_DNA"/>
</dbReference>
<evidence type="ECO:0000256" key="3">
    <source>
        <dbReference type="ARBA" id="ARBA00022448"/>
    </source>
</evidence>
<comment type="caution">
    <text evidence="9">The sequence shown here is derived from an EMBL/GenBank/DDBJ whole genome shotgun (WGS) entry which is preliminary data.</text>
</comment>
<dbReference type="SUPFAM" id="SSF52833">
    <property type="entry name" value="Thioredoxin-like"/>
    <property type="match status" value="1"/>
</dbReference>
<dbReference type="PANTHER" id="PTHR45694:SF18">
    <property type="entry name" value="GLUTAREDOXIN-1-RELATED"/>
    <property type="match status" value="1"/>
</dbReference>
<dbReference type="InterPro" id="IPR036249">
    <property type="entry name" value="Thioredoxin-like_sf"/>
</dbReference>
<keyword evidence="7" id="KW-0963">Cytoplasm</keyword>
<dbReference type="PRINTS" id="PR00160">
    <property type="entry name" value="GLUTAREDOXIN"/>
</dbReference>
<dbReference type="Pfam" id="PF00462">
    <property type="entry name" value="Glutaredoxin"/>
    <property type="match status" value="1"/>
</dbReference>
<dbReference type="Gene3D" id="3.40.30.10">
    <property type="entry name" value="Glutaredoxin"/>
    <property type="match status" value="1"/>
</dbReference>
<accession>A0A6L8W3A3</accession>
<keyword evidence="6 7" id="KW-0676">Redox-active center</keyword>
<comment type="similarity">
    <text evidence="2 7">Belongs to the glutaredoxin family.</text>
</comment>
<organism evidence="9 10">
    <name type="scientific">Sneathiella litorea</name>
    <dbReference type="NCBI Taxonomy" id="2606216"/>
    <lineage>
        <taxon>Bacteria</taxon>
        <taxon>Pseudomonadati</taxon>
        <taxon>Pseudomonadota</taxon>
        <taxon>Alphaproteobacteria</taxon>
        <taxon>Sneathiellales</taxon>
        <taxon>Sneathiellaceae</taxon>
        <taxon>Sneathiella</taxon>
    </lineage>
</organism>
<dbReference type="PROSITE" id="PS51354">
    <property type="entry name" value="GLUTAREDOXIN_2"/>
    <property type="match status" value="1"/>
</dbReference>
<keyword evidence="3 7" id="KW-0813">Transport</keyword>
<dbReference type="GO" id="GO:0005737">
    <property type="term" value="C:cytoplasm"/>
    <property type="evidence" value="ECO:0007669"/>
    <property type="project" value="TreeGrafter"/>
</dbReference>
<feature type="domain" description="Glutaredoxin" evidence="8">
    <location>
        <begin position="4"/>
        <end position="64"/>
    </location>
</feature>
<evidence type="ECO:0000256" key="2">
    <source>
        <dbReference type="ARBA" id="ARBA00007787"/>
    </source>
</evidence>
<evidence type="ECO:0000256" key="1">
    <source>
        <dbReference type="ARBA" id="ARBA00002549"/>
    </source>
</evidence>
<sequence length="86" mass="9715">MKNVEIYTTMFCPFCSRAKKLLKSKGVNYKEIDVTVAGDLRQEMTRRADGAHTVPQIFIDGDHIGDSDYIHMLDANGKLDQILGIR</sequence>
<protein>
    <recommendedName>
        <fullName evidence="7">Glutaredoxin</fullName>
    </recommendedName>
</protein>
<evidence type="ECO:0000256" key="5">
    <source>
        <dbReference type="ARBA" id="ARBA00023157"/>
    </source>
</evidence>
<dbReference type="AlphaFoldDB" id="A0A6L8W3A3"/>
<proteinExistence type="inferred from homology"/>
<dbReference type="GO" id="GO:0045454">
    <property type="term" value="P:cell redox homeostasis"/>
    <property type="evidence" value="ECO:0007669"/>
    <property type="project" value="InterPro"/>
</dbReference>
<dbReference type="PANTHER" id="PTHR45694">
    <property type="entry name" value="GLUTAREDOXIN 2"/>
    <property type="match status" value="1"/>
</dbReference>
<dbReference type="PROSITE" id="PS00195">
    <property type="entry name" value="GLUTAREDOXIN_1"/>
    <property type="match status" value="1"/>
</dbReference>
<keyword evidence="4 7" id="KW-0249">Electron transport</keyword>
<dbReference type="InterPro" id="IPR014025">
    <property type="entry name" value="Glutaredoxin_subgr"/>
</dbReference>
<reference evidence="9 10" key="1">
    <citation type="submission" date="2019-12" db="EMBL/GenBank/DDBJ databases">
        <title>Snethiella sp. nov. sp. isolated from sea sand.</title>
        <authorList>
            <person name="Kim J."/>
            <person name="Jeong S.E."/>
            <person name="Jung H.S."/>
            <person name="Jeon C.O."/>
        </authorList>
    </citation>
    <scope>NUCLEOTIDE SEQUENCE [LARGE SCALE GENOMIC DNA]</scope>
    <source>
        <strain evidence="9 10">DP05</strain>
    </source>
</reference>
<dbReference type="Proteomes" id="UP000476030">
    <property type="component" value="Unassembled WGS sequence"/>
</dbReference>
<dbReference type="GO" id="GO:0034599">
    <property type="term" value="P:cellular response to oxidative stress"/>
    <property type="evidence" value="ECO:0007669"/>
    <property type="project" value="TreeGrafter"/>
</dbReference>
<keyword evidence="10" id="KW-1185">Reference proteome</keyword>
<dbReference type="CDD" id="cd03418">
    <property type="entry name" value="GRX_GRXb_1_3_like"/>
    <property type="match status" value="1"/>
</dbReference>
<evidence type="ECO:0000259" key="8">
    <source>
        <dbReference type="Pfam" id="PF00462"/>
    </source>
</evidence>